<dbReference type="AlphaFoldDB" id="A0A4D7ASC1"/>
<feature type="domain" description="4Fe-4S ferredoxin-type" evidence="4">
    <location>
        <begin position="1"/>
        <end position="30"/>
    </location>
</feature>
<evidence type="ECO:0000259" key="4">
    <source>
        <dbReference type="PROSITE" id="PS51379"/>
    </source>
</evidence>
<dbReference type="RefSeq" id="WP_136959316.1">
    <property type="nucleotide sequence ID" value="NZ_CP039690.1"/>
</dbReference>
<keyword evidence="1" id="KW-0479">Metal-binding</keyword>
<evidence type="ECO:0000256" key="3">
    <source>
        <dbReference type="ARBA" id="ARBA00023014"/>
    </source>
</evidence>
<evidence type="ECO:0000313" key="5">
    <source>
        <dbReference type="EMBL" id="QCI63859.1"/>
    </source>
</evidence>
<dbReference type="EMBL" id="CP039690">
    <property type="protein sequence ID" value="QCI63859.1"/>
    <property type="molecule type" value="Genomic_DNA"/>
</dbReference>
<accession>A0A4D7ASC1</accession>
<dbReference type="GO" id="GO:0046872">
    <property type="term" value="F:metal ion binding"/>
    <property type="evidence" value="ECO:0007669"/>
    <property type="project" value="UniProtKB-KW"/>
</dbReference>
<dbReference type="GO" id="GO:0051536">
    <property type="term" value="F:iron-sulfur cluster binding"/>
    <property type="evidence" value="ECO:0007669"/>
    <property type="project" value="UniProtKB-KW"/>
</dbReference>
<evidence type="ECO:0000256" key="2">
    <source>
        <dbReference type="ARBA" id="ARBA00023004"/>
    </source>
</evidence>
<dbReference type="SUPFAM" id="SSF54862">
    <property type="entry name" value="4Fe-4S ferredoxins"/>
    <property type="match status" value="1"/>
</dbReference>
<dbReference type="Gene3D" id="3.30.70.20">
    <property type="match status" value="1"/>
</dbReference>
<dbReference type="InterPro" id="IPR017900">
    <property type="entry name" value="4Fe4S_Fe_S_CS"/>
</dbReference>
<dbReference type="OrthoDB" id="9800445at2"/>
<dbReference type="PROSITE" id="PS51379">
    <property type="entry name" value="4FE4S_FER_2"/>
    <property type="match status" value="2"/>
</dbReference>
<reference evidence="5 6" key="1">
    <citation type="submission" date="2019-04" db="EMBL/GenBank/DDBJ databases">
        <title>Phreatobacter aquaticus sp. nov.</title>
        <authorList>
            <person name="Choi A."/>
        </authorList>
    </citation>
    <scope>NUCLEOTIDE SEQUENCE [LARGE SCALE GENOMIC DNA]</scope>
    <source>
        <strain evidence="5 6">KCTC 52518</strain>
    </source>
</reference>
<protein>
    <submittedName>
        <fullName evidence="5">Ferredoxin family protein</fullName>
    </submittedName>
</protein>
<dbReference type="InterPro" id="IPR017896">
    <property type="entry name" value="4Fe4S_Fe-S-bd"/>
</dbReference>
<organism evidence="5 6">
    <name type="scientific">Phreatobacter stygius</name>
    <dbReference type="NCBI Taxonomy" id="1940610"/>
    <lineage>
        <taxon>Bacteria</taxon>
        <taxon>Pseudomonadati</taxon>
        <taxon>Pseudomonadota</taxon>
        <taxon>Alphaproteobacteria</taxon>
        <taxon>Hyphomicrobiales</taxon>
        <taxon>Phreatobacteraceae</taxon>
        <taxon>Phreatobacter</taxon>
    </lineage>
</organism>
<name>A0A4D7ASC1_9HYPH</name>
<dbReference type="KEGG" id="pstg:E8M01_06140"/>
<proteinExistence type="predicted"/>
<sequence>MIELVIAERCTACNACVAVCPTNVFDAVAAGPPVIARQADCQTCFMCELYCRADALYVAPDCERPTPSDPAAIVASGLLGQYRRDSGWDEWAERYPNEQWLMETVFRRAAEAAKAPPSL</sequence>
<dbReference type="PROSITE" id="PS00198">
    <property type="entry name" value="4FE4S_FER_1"/>
    <property type="match status" value="1"/>
</dbReference>
<keyword evidence="6" id="KW-1185">Reference proteome</keyword>
<evidence type="ECO:0000313" key="6">
    <source>
        <dbReference type="Proteomes" id="UP000298781"/>
    </source>
</evidence>
<keyword evidence="2" id="KW-0408">Iron</keyword>
<evidence type="ECO:0000256" key="1">
    <source>
        <dbReference type="ARBA" id="ARBA00022723"/>
    </source>
</evidence>
<dbReference type="Proteomes" id="UP000298781">
    <property type="component" value="Chromosome"/>
</dbReference>
<gene>
    <name evidence="5" type="ORF">E8M01_06140</name>
</gene>
<dbReference type="Pfam" id="PF00037">
    <property type="entry name" value="Fer4"/>
    <property type="match status" value="1"/>
</dbReference>
<feature type="domain" description="4Fe-4S ferredoxin-type" evidence="4">
    <location>
        <begin position="31"/>
        <end position="61"/>
    </location>
</feature>
<keyword evidence="3" id="KW-0411">Iron-sulfur</keyword>